<reference evidence="7 8" key="1">
    <citation type="submission" date="2024-10" db="EMBL/GenBank/DDBJ databases">
        <title>The Natural Products Discovery Center: Release of the First 8490 Sequenced Strains for Exploring Actinobacteria Biosynthetic Diversity.</title>
        <authorList>
            <person name="Kalkreuter E."/>
            <person name="Kautsar S.A."/>
            <person name="Yang D."/>
            <person name="Bader C.D."/>
            <person name="Teijaro C.N."/>
            <person name="Fluegel L."/>
            <person name="Davis C.M."/>
            <person name="Simpson J.R."/>
            <person name="Lauterbach L."/>
            <person name="Steele A.D."/>
            <person name="Gui C."/>
            <person name="Meng S."/>
            <person name="Li G."/>
            <person name="Viehrig K."/>
            <person name="Ye F."/>
            <person name="Su P."/>
            <person name="Kiefer A.F."/>
            <person name="Nichols A."/>
            <person name="Cepeda A.J."/>
            <person name="Yan W."/>
            <person name="Fan B."/>
            <person name="Jiang Y."/>
            <person name="Adhikari A."/>
            <person name="Zheng C.-J."/>
            <person name="Schuster L."/>
            <person name="Cowan T.M."/>
            <person name="Smanski M.J."/>
            <person name="Chevrette M.G."/>
            <person name="De Carvalho L.P.S."/>
            <person name="Shen B."/>
        </authorList>
    </citation>
    <scope>NUCLEOTIDE SEQUENCE [LARGE SCALE GENOMIC DNA]</scope>
    <source>
        <strain evidence="7 8">NPDC003029</strain>
    </source>
</reference>
<keyword evidence="3 5" id="KW-0378">Hydrolase</keyword>
<feature type="chain" id="PRO_5047384734" evidence="6">
    <location>
        <begin position="26"/>
        <end position="323"/>
    </location>
</feature>
<dbReference type="SUPFAM" id="SSF75005">
    <property type="entry name" value="Arabinanase/levansucrase/invertase"/>
    <property type="match status" value="1"/>
</dbReference>
<dbReference type="PANTHER" id="PTHR43301">
    <property type="entry name" value="ARABINAN ENDO-1,5-ALPHA-L-ARABINOSIDASE"/>
    <property type="match status" value="1"/>
</dbReference>
<organism evidence="7 8">
    <name type="scientific">Streptomyces flavidovirens</name>
    <dbReference type="NCBI Taxonomy" id="67298"/>
    <lineage>
        <taxon>Bacteria</taxon>
        <taxon>Bacillati</taxon>
        <taxon>Actinomycetota</taxon>
        <taxon>Actinomycetes</taxon>
        <taxon>Kitasatosporales</taxon>
        <taxon>Streptomycetaceae</taxon>
        <taxon>Streptomyces</taxon>
    </lineage>
</organism>
<evidence type="ECO:0000256" key="1">
    <source>
        <dbReference type="ARBA" id="ARBA00004834"/>
    </source>
</evidence>
<comment type="similarity">
    <text evidence="2 5">Belongs to the glycosyl hydrolase 43 family.</text>
</comment>
<dbReference type="RefSeq" id="WP_387896309.1">
    <property type="nucleotide sequence ID" value="NZ_JBIAPK010000006.1"/>
</dbReference>
<keyword evidence="4 5" id="KW-0326">Glycosidase</keyword>
<dbReference type="EMBL" id="JBIAPK010000006">
    <property type="protein sequence ID" value="MFF3340964.1"/>
    <property type="molecule type" value="Genomic_DNA"/>
</dbReference>
<dbReference type="InterPro" id="IPR016840">
    <property type="entry name" value="Glyco_hydro_43_endo_a_Ara-ase"/>
</dbReference>
<dbReference type="InterPro" id="IPR050727">
    <property type="entry name" value="GH43_arabinanases"/>
</dbReference>
<gene>
    <name evidence="7" type="ORF">ACFYWW_19860</name>
</gene>
<dbReference type="InterPro" id="IPR006710">
    <property type="entry name" value="Glyco_hydro_43"/>
</dbReference>
<evidence type="ECO:0000256" key="6">
    <source>
        <dbReference type="SAM" id="SignalP"/>
    </source>
</evidence>
<dbReference type="Proteomes" id="UP001601976">
    <property type="component" value="Unassembled WGS sequence"/>
</dbReference>
<accession>A0ABW6RHF6</accession>
<evidence type="ECO:0000256" key="5">
    <source>
        <dbReference type="PIRNR" id="PIRNR026534"/>
    </source>
</evidence>
<feature type="signal peptide" evidence="6">
    <location>
        <begin position="1"/>
        <end position="25"/>
    </location>
</feature>
<dbReference type="Pfam" id="PF04616">
    <property type="entry name" value="Glyco_hydro_43"/>
    <property type="match status" value="1"/>
</dbReference>
<dbReference type="InterPro" id="IPR023296">
    <property type="entry name" value="Glyco_hydro_beta-prop_sf"/>
</dbReference>
<evidence type="ECO:0000313" key="7">
    <source>
        <dbReference type="EMBL" id="MFF3340964.1"/>
    </source>
</evidence>
<dbReference type="PIRSF" id="PIRSF026534">
    <property type="entry name" value="Endo_alpha-L-arabinosidase"/>
    <property type="match status" value="1"/>
</dbReference>
<proteinExistence type="inferred from homology"/>
<sequence length="323" mass="35601">MQRKRLTVAALAAAFLLLAPSTATAADYPAPQPVTGDTVIHDPTMIRLRDGSYVAYSTHGRLEARVSKDRKHWERAAADAFAEPPAWWYEYNDTADPWAPEITYRAGRYWLYYAVSSWGSNHSAIGLATSASGRPGTWTDHGKVFASERGDAWNAIDPYVVEDGGRLWMAFGSYWTGIRMIKLDRRTGLADPSDTTVRHLATRPDLPYAVEAPTLVKHGAYWYLFNSYDACCSGLTATYKIKVGRSTNIEGPYTDSSGKAMLEGGGDLVLATHGRYIGPGGQSVMRDRGRDVLVHHYYDGQDEGTPKLGLNTLTWEGGWPVVS</sequence>
<dbReference type="PANTHER" id="PTHR43301:SF3">
    <property type="entry name" value="ARABINAN ENDO-1,5-ALPHA-L-ARABINOSIDASE A-RELATED"/>
    <property type="match status" value="1"/>
</dbReference>
<keyword evidence="6" id="KW-0732">Signal</keyword>
<evidence type="ECO:0000256" key="3">
    <source>
        <dbReference type="ARBA" id="ARBA00022801"/>
    </source>
</evidence>
<evidence type="ECO:0000256" key="4">
    <source>
        <dbReference type="ARBA" id="ARBA00023295"/>
    </source>
</evidence>
<dbReference type="CDD" id="cd08998">
    <property type="entry name" value="GH43_Arb43a-like"/>
    <property type="match status" value="1"/>
</dbReference>
<keyword evidence="8" id="KW-1185">Reference proteome</keyword>
<comment type="caution">
    <text evidence="7">The sequence shown here is derived from an EMBL/GenBank/DDBJ whole genome shotgun (WGS) entry which is preliminary data.</text>
</comment>
<evidence type="ECO:0000313" key="8">
    <source>
        <dbReference type="Proteomes" id="UP001601976"/>
    </source>
</evidence>
<name>A0ABW6RHF6_9ACTN</name>
<dbReference type="Gene3D" id="2.115.10.20">
    <property type="entry name" value="Glycosyl hydrolase domain, family 43"/>
    <property type="match status" value="1"/>
</dbReference>
<comment type="pathway">
    <text evidence="1 5">Glycan metabolism; L-arabinan degradation.</text>
</comment>
<evidence type="ECO:0000256" key="2">
    <source>
        <dbReference type="ARBA" id="ARBA00009865"/>
    </source>
</evidence>
<protein>
    <submittedName>
        <fullName evidence="7">Arabinan endo-1,5-alpha-L-arabinosidase</fullName>
    </submittedName>
</protein>